<evidence type="ECO:0000313" key="5">
    <source>
        <dbReference type="EMBL" id="QPJ63142.1"/>
    </source>
</evidence>
<dbReference type="PANTHER" id="PTHR30035">
    <property type="entry name" value="LIPOPROTEIN VACJ-RELATED"/>
    <property type="match status" value="1"/>
</dbReference>
<feature type="region of interest" description="Disordered" evidence="3">
    <location>
        <begin position="52"/>
        <end position="75"/>
    </location>
</feature>
<protein>
    <submittedName>
        <fullName evidence="5">VacJ family lipoprotein</fullName>
    </submittedName>
</protein>
<evidence type="ECO:0000256" key="4">
    <source>
        <dbReference type="SAM" id="SignalP"/>
    </source>
</evidence>
<dbReference type="AlphaFoldDB" id="A0A7T0BZ17"/>
<dbReference type="EMBL" id="CP048685">
    <property type="protein sequence ID" value="QPJ63142.1"/>
    <property type="molecule type" value="Genomic_DNA"/>
</dbReference>
<accession>A0A7T0BZ17</accession>
<dbReference type="KEGG" id="nli:G3M70_15175"/>
<evidence type="ECO:0000313" key="6">
    <source>
        <dbReference type="Proteomes" id="UP000594688"/>
    </source>
</evidence>
<sequence>MSYKTGSSKRLFAVIAFALIGFAPVSVFAADFEGNLDFFKGFDWESVHEEVNKNNNESKGQSNKPGAQTNKGPFEVTQTTEVTIQLEKKMPAMQGSSDKPFLGPDPMESDFEDDPFATEEQEIPELSDPLEGLNRTVYNFNDTVYDNLLKPVAETYRDLLHEEVRIAVRNLFNNALAPVKFVSSVVQLNPGKAGRVVGRTLLNTVFGWGGMLDVAGQEYGIKDVNEDFNQALGYHGVGSGPYIVLPFLGPTTARGVAGRVVDSFLSPTIVAAPGFAVGAALSGGRIVNDTSFRVEDIETLKKEAIDPYISMRDFYHQYTEGQVLK</sequence>
<keyword evidence="2 4" id="KW-0732">Signal</keyword>
<dbReference type="Pfam" id="PF04333">
    <property type="entry name" value="MlaA"/>
    <property type="match status" value="1"/>
</dbReference>
<gene>
    <name evidence="5" type="ORF">G3M70_15175</name>
</gene>
<dbReference type="GO" id="GO:0120010">
    <property type="term" value="P:intermembrane phospholipid transfer"/>
    <property type="evidence" value="ECO:0007669"/>
    <property type="project" value="TreeGrafter"/>
</dbReference>
<dbReference type="PANTHER" id="PTHR30035:SF3">
    <property type="entry name" value="INTERMEMBRANE PHOSPHOLIPID TRANSPORT SYSTEM LIPOPROTEIN MLAA"/>
    <property type="match status" value="1"/>
</dbReference>
<name>A0A7T0BZ17_9BACT</name>
<evidence type="ECO:0000256" key="3">
    <source>
        <dbReference type="SAM" id="MobiDB-lite"/>
    </source>
</evidence>
<reference evidence="5 6" key="1">
    <citation type="submission" date="2020-02" db="EMBL/GenBank/DDBJ databases">
        <title>Genomic and physiological characterization of two novel Nitrospinaceae genera.</title>
        <authorList>
            <person name="Mueller A.J."/>
            <person name="Jung M.-Y."/>
            <person name="Strachan C.R."/>
            <person name="Herbold C.W."/>
            <person name="Kirkegaard R.H."/>
            <person name="Daims H."/>
        </authorList>
    </citation>
    <scope>NUCLEOTIDE SEQUENCE [LARGE SCALE GENOMIC DNA]</scope>
    <source>
        <strain evidence="5">EB</strain>
    </source>
</reference>
<feature type="chain" id="PRO_5032442535" evidence="4">
    <location>
        <begin position="30"/>
        <end position="325"/>
    </location>
</feature>
<keyword evidence="5" id="KW-0449">Lipoprotein</keyword>
<dbReference type="GO" id="GO:0016020">
    <property type="term" value="C:membrane"/>
    <property type="evidence" value="ECO:0007669"/>
    <property type="project" value="InterPro"/>
</dbReference>
<dbReference type="InterPro" id="IPR007428">
    <property type="entry name" value="MlaA"/>
</dbReference>
<feature type="compositionally biased region" description="Polar residues" evidence="3">
    <location>
        <begin position="53"/>
        <end position="75"/>
    </location>
</feature>
<feature type="signal peptide" evidence="4">
    <location>
        <begin position="1"/>
        <end position="29"/>
    </location>
</feature>
<dbReference type="PRINTS" id="PR01805">
    <property type="entry name" value="VACJLIPOPROT"/>
</dbReference>
<comment type="similarity">
    <text evidence="1">Belongs to the MlaA family.</text>
</comment>
<evidence type="ECO:0000256" key="2">
    <source>
        <dbReference type="ARBA" id="ARBA00022729"/>
    </source>
</evidence>
<organism evidence="5 6">
    <name type="scientific">Candidatus Nitronauta litoralis</name>
    <dbReference type="NCBI Taxonomy" id="2705533"/>
    <lineage>
        <taxon>Bacteria</taxon>
        <taxon>Pseudomonadati</taxon>
        <taxon>Nitrospinota/Tectimicrobiota group</taxon>
        <taxon>Nitrospinota</taxon>
        <taxon>Nitrospinia</taxon>
        <taxon>Nitrospinales</taxon>
        <taxon>Nitrospinaceae</taxon>
        <taxon>Candidatus Nitronauta</taxon>
    </lineage>
</organism>
<proteinExistence type="inferred from homology"/>
<dbReference type="Proteomes" id="UP000594688">
    <property type="component" value="Chromosome"/>
</dbReference>
<evidence type="ECO:0000256" key="1">
    <source>
        <dbReference type="ARBA" id="ARBA00010634"/>
    </source>
</evidence>